<evidence type="ECO:0000256" key="3">
    <source>
        <dbReference type="ARBA" id="ARBA00023082"/>
    </source>
</evidence>
<dbReference type="EMBL" id="AQHV01000011">
    <property type="protein sequence ID" value="KKB56462.1"/>
    <property type="molecule type" value="Genomic_DNA"/>
</dbReference>
<evidence type="ECO:0000256" key="1">
    <source>
        <dbReference type="ARBA" id="ARBA00010641"/>
    </source>
</evidence>
<dbReference type="InterPro" id="IPR013325">
    <property type="entry name" value="RNA_pol_sigma_r2"/>
</dbReference>
<feature type="domain" description="RNA polymerase sigma factor 70 region 4 type 2" evidence="6">
    <location>
        <begin position="126"/>
        <end position="176"/>
    </location>
</feature>
<dbReference type="InterPro" id="IPR013249">
    <property type="entry name" value="RNA_pol_sigma70_r4_t2"/>
</dbReference>
<dbReference type="InterPro" id="IPR036388">
    <property type="entry name" value="WH-like_DNA-bd_sf"/>
</dbReference>
<dbReference type="GO" id="GO:0003677">
    <property type="term" value="F:DNA binding"/>
    <property type="evidence" value="ECO:0007669"/>
    <property type="project" value="InterPro"/>
</dbReference>
<dbReference type="NCBIfam" id="TIGR02937">
    <property type="entry name" value="sigma70-ECF"/>
    <property type="match status" value="1"/>
</dbReference>
<reference evidence="7 8" key="1">
    <citation type="submission" date="2013-04" db="EMBL/GenBank/DDBJ databases">
        <title>The Genome Sequence of Parabacteroides goldsteinii DSM 19448.</title>
        <authorList>
            <consortium name="The Broad Institute Genomics Platform"/>
            <person name="Earl A."/>
            <person name="Ward D."/>
            <person name="Feldgarden M."/>
            <person name="Gevers D."/>
            <person name="Martens E."/>
            <person name="Sakamoto M."/>
            <person name="Benno Y."/>
            <person name="Song Y."/>
            <person name="Liu C."/>
            <person name="Lee J."/>
            <person name="Bolanos M."/>
            <person name="Vaisanen M.L."/>
            <person name="Finegold S.M."/>
            <person name="Walker B."/>
            <person name="Young S."/>
            <person name="Zeng Q."/>
            <person name="Gargeya S."/>
            <person name="Fitzgerald M."/>
            <person name="Haas B."/>
            <person name="Abouelleil A."/>
            <person name="Allen A.W."/>
            <person name="Alvarado L."/>
            <person name="Arachchi H.M."/>
            <person name="Berlin A.M."/>
            <person name="Chapman S.B."/>
            <person name="Gainer-Dewar J."/>
            <person name="Goldberg J."/>
            <person name="Griggs A."/>
            <person name="Gujja S."/>
            <person name="Hansen M."/>
            <person name="Howarth C."/>
            <person name="Imamovic A."/>
            <person name="Ireland A."/>
            <person name="Larimer J."/>
            <person name="McCowan C."/>
            <person name="Murphy C."/>
            <person name="Pearson M."/>
            <person name="Poon T.W."/>
            <person name="Priest M."/>
            <person name="Roberts A."/>
            <person name="Saif S."/>
            <person name="Shea T."/>
            <person name="Sisk P."/>
            <person name="Sykes S."/>
            <person name="Wortman J."/>
            <person name="Nusbaum C."/>
            <person name="Birren B."/>
        </authorList>
    </citation>
    <scope>NUCLEOTIDE SEQUENCE [LARGE SCALE GENOMIC DNA]</scope>
    <source>
        <strain evidence="7 8">DSM 19448</strain>
    </source>
</reference>
<dbReference type="PANTHER" id="PTHR43133:SF46">
    <property type="entry name" value="RNA POLYMERASE SIGMA-70 FACTOR ECF SUBFAMILY"/>
    <property type="match status" value="1"/>
</dbReference>
<keyword evidence="2" id="KW-0805">Transcription regulation</keyword>
<comment type="caution">
    <text evidence="7">The sequence shown here is derived from an EMBL/GenBank/DDBJ whole genome shotgun (WGS) entry which is preliminary data.</text>
</comment>
<name>A0A0F5JG56_9BACT</name>
<evidence type="ECO:0000313" key="7">
    <source>
        <dbReference type="EMBL" id="KKB56462.1"/>
    </source>
</evidence>
<dbReference type="GO" id="GO:0016987">
    <property type="term" value="F:sigma factor activity"/>
    <property type="evidence" value="ECO:0007669"/>
    <property type="project" value="UniProtKB-KW"/>
</dbReference>
<protein>
    <submittedName>
        <fullName evidence="7">RNA polymerase sigma-70 factor</fullName>
    </submittedName>
</protein>
<dbReference type="Pfam" id="PF04542">
    <property type="entry name" value="Sigma70_r2"/>
    <property type="match status" value="1"/>
</dbReference>
<dbReference type="SUPFAM" id="SSF88659">
    <property type="entry name" value="Sigma3 and sigma4 domains of RNA polymerase sigma factors"/>
    <property type="match status" value="1"/>
</dbReference>
<dbReference type="InterPro" id="IPR039425">
    <property type="entry name" value="RNA_pol_sigma-70-like"/>
</dbReference>
<evidence type="ECO:0000259" key="5">
    <source>
        <dbReference type="Pfam" id="PF04542"/>
    </source>
</evidence>
<keyword evidence="4" id="KW-0804">Transcription</keyword>
<dbReference type="STRING" id="927665.HMPREF1535_02438"/>
<comment type="similarity">
    <text evidence="1">Belongs to the sigma-70 factor family. ECF subfamily.</text>
</comment>
<dbReference type="InterPro" id="IPR007627">
    <property type="entry name" value="RNA_pol_sigma70_r2"/>
</dbReference>
<dbReference type="Gene3D" id="1.10.10.10">
    <property type="entry name" value="Winged helix-like DNA-binding domain superfamily/Winged helix DNA-binding domain"/>
    <property type="match status" value="1"/>
</dbReference>
<evidence type="ECO:0000256" key="2">
    <source>
        <dbReference type="ARBA" id="ARBA00023015"/>
    </source>
</evidence>
<dbReference type="SUPFAM" id="SSF88946">
    <property type="entry name" value="Sigma2 domain of RNA polymerase sigma factors"/>
    <property type="match status" value="1"/>
</dbReference>
<dbReference type="Gene3D" id="1.10.1740.10">
    <property type="match status" value="1"/>
</dbReference>
<dbReference type="HOGENOM" id="CLU_047691_4_0_10"/>
<dbReference type="GO" id="GO:0006352">
    <property type="term" value="P:DNA-templated transcription initiation"/>
    <property type="evidence" value="ECO:0007669"/>
    <property type="project" value="InterPro"/>
</dbReference>
<dbReference type="PATRIC" id="fig|927665.4.peg.2507"/>
<dbReference type="NCBIfam" id="TIGR02985">
    <property type="entry name" value="Sig70_bacteroi1"/>
    <property type="match status" value="1"/>
</dbReference>
<gene>
    <name evidence="7" type="ORF">HMPREF1535_02438</name>
</gene>
<dbReference type="InterPro" id="IPR014284">
    <property type="entry name" value="RNA_pol_sigma-70_dom"/>
</dbReference>
<evidence type="ECO:0000256" key="4">
    <source>
        <dbReference type="ARBA" id="ARBA00023163"/>
    </source>
</evidence>
<proteinExistence type="inferred from homology"/>
<organism evidence="7 8">
    <name type="scientific">Parabacteroides goldsteinii DSM 19448 = WAL 12034</name>
    <dbReference type="NCBI Taxonomy" id="927665"/>
    <lineage>
        <taxon>Bacteria</taxon>
        <taxon>Pseudomonadati</taxon>
        <taxon>Bacteroidota</taxon>
        <taxon>Bacteroidia</taxon>
        <taxon>Bacteroidales</taxon>
        <taxon>Tannerellaceae</taxon>
        <taxon>Parabacteroides</taxon>
    </lineage>
</organism>
<dbReference type="Pfam" id="PF08281">
    <property type="entry name" value="Sigma70_r4_2"/>
    <property type="match status" value="1"/>
</dbReference>
<dbReference type="Proteomes" id="UP000033047">
    <property type="component" value="Unassembled WGS sequence"/>
</dbReference>
<dbReference type="RefSeq" id="WP_052716697.1">
    <property type="nucleotide sequence ID" value="NZ_KQ033912.1"/>
</dbReference>
<dbReference type="AlphaFoldDB" id="A0A0F5JG56"/>
<evidence type="ECO:0000259" key="6">
    <source>
        <dbReference type="Pfam" id="PF08281"/>
    </source>
</evidence>
<feature type="domain" description="RNA polymerase sigma-70 region 2" evidence="5">
    <location>
        <begin position="25"/>
        <end position="88"/>
    </location>
</feature>
<accession>A0A0F5JG56</accession>
<dbReference type="InterPro" id="IPR013324">
    <property type="entry name" value="RNA_pol_sigma_r3/r4-like"/>
</dbReference>
<dbReference type="InterPro" id="IPR014327">
    <property type="entry name" value="RNA_pol_sigma70_bacteroid"/>
</dbReference>
<sequence>MITISDNKFNERGSRLGEFVLFQKLFEDYFRSLVTYSYQYVNDWSVGEDIVQDVFMALWINRDKIDFEEPIKPYLYRATYNRSINYLNSVSVQRRVDHADMLDELIDREILSYNQHDNLLLKEIEEEITSFVGTLPEQRKRVFLLSREENLKNKEIALRLNISEKAVEKHITKALSDIRTHLTETGLMSGLICFLLNQH</sequence>
<evidence type="ECO:0000313" key="8">
    <source>
        <dbReference type="Proteomes" id="UP000033047"/>
    </source>
</evidence>
<dbReference type="PANTHER" id="PTHR43133">
    <property type="entry name" value="RNA POLYMERASE ECF-TYPE SIGMA FACTO"/>
    <property type="match status" value="1"/>
</dbReference>
<keyword evidence="3" id="KW-0731">Sigma factor</keyword>